<dbReference type="Pfam" id="PF07724">
    <property type="entry name" value="AAA_2"/>
    <property type="match status" value="1"/>
</dbReference>
<evidence type="ECO:0000256" key="1">
    <source>
        <dbReference type="ARBA" id="ARBA00008675"/>
    </source>
</evidence>
<dbReference type="Pfam" id="PF00004">
    <property type="entry name" value="AAA"/>
    <property type="match status" value="1"/>
</dbReference>
<evidence type="ECO:0000256" key="4">
    <source>
        <dbReference type="ARBA" id="ARBA00022840"/>
    </source>
</evidence>
<accession>A0A0G0JKB7</accession>
<keyword evidence="10" id="KW-0346">Stress response</keyword>
<dbReference type="GO" id="GO:0005524">
    <property type="term" value="F:ATP binding"/>
    <property type="evidence" value="ECO:0007669"/>
    <property type="project" value="UniProtKB-UniRule"/>
</dbReference>
<dbReference type="Gene3D" id="1.10.8.60">
    <property type="match status" value="1"/>
</dbReference>
<dbReference type="PANTHER" id="PTHR11638:SF18">
    <property type="entry name" value="HEAT SHOCK PROTEIN 104"/>
    <property type="match status" value="1"/>
</dbReference>
<evidence type="ECO:0000259" key="11">
    <source>
        <dbReference type="PROSITE" id="PS51903"/>
    </source>
</evidence>
<dbReference type="InterPro" id="IPR041546">
    <property type="entry name" value="ClpA/ClpB_AAA_lid"/>
</dbReference>
<dbReference type="Pfam" id="PF10431">
    <property type="entry name" value="ClpB_D2-small"/>
    <property type="match status" value="1"/>
</dbReference>
<dbReference type="FunFam" id="3.40.50.300:FF:000010">
    <property type="entry name" value="Chaperone clpB 1, putative"/>
    <property type="match status" value="1"/>
</dbReference>
<keyword evidence="6 9" id="KW-0143">Chaperone</keyword>
<evidence type="ECO:0000256" key="5">
    <source>
        <dbReference type="ARBA" id="ARBA00023054"/>
    </source>
</evidence>
<feature type="coiled-coil region" evidence="10">
    <location>
        <begin position="413"/>
        <end position="493"/>
    </location>
</feature>
<protein>
    <recommendedName>
        <fullName evidence="10">Chaperone protein ClpB</fullName>
    </recommendedName>
</protein>
<feature type="domain" description="Clp R" evidence="11">
    <location>
        <begin position="3"/>
        <end position="148"/>
    </location>
</feature>
<dbReference type="InterPro" id="IPR018368">
    <property type="entry name" value="ClpA/B_CS1"/>
</dbReference>
<dbReference type="Pfam" id="PF02861">
    <property type="entry name" value="Clp_N"/>
    <property type="match status" value="1"/>
</dbReference>
<dbReference type="NCBIfam" id="TIGR03346">
    <property type="entry name" value="chaperone_ClpB"/>
    <property type="match status" value="1"/>
</dbReference>
<keyword evidence="10" id="KW-0963">Cytoplasm</keyword>
<dbReference type="PATRIC" id="fig|1618422.5.peg.222"/>
<evidence type="ECO:0000256" key="7">
    <source>
        <dbReference type="ARBA" id="ARBA00026057"/>
    </source>
</evidence>
<dbReference type="PROSITE" id="PS51903">
    <property type="entry name" value="CLP_R"/>
    <property type="match status" value="1"/>
</dbReference>
<dbReference type="PRINTS" id="PR00300">
    <property type="entry name" value="CLPPROTEASEA"/>
</dbReference>
<keyword evidence="4 9" id="KW-0067">ATP-binding</keyword>
<dbReference type="InterPro" id="IPR028299">
    <property type="entry name" value="ClpA/B_CS2"/>
</dbReference>
<keyword evidence="2 8" id="KW-0677">Repeat</keyword>
<keyword evidence="3 9" id="KW-0547">Nucleotide-binding</keyword>
<dbReference type="EMBL" id="LBUP01000001">
    <property type="protein sequence ID" value="KKQ67292.1"/>
    <property type="molecule type" value="Genomic_DNA"/>
</dbReference>
<evidence type="ECO:0000256" key="8">
    <source>
        <dbReference type="PROSITE-ProRule" id="PRU01251"/>
    </source>
</evidence>
<dbReference type="Pfam" id="PF17871">
    <property type="entry name" value="AAA_lid_9"/>
    <property type="match status" value="1"/>
</dbReference>
<gene>
    <name evidence="10" type="primary">clpB</name>
    <name evidence="12" type="ORF">US86_C0001G0219</name>
</gene>
<dbReference type="GO" id="GO:0042026">
    <property type="term" value="P:protein refolding"/>
    <property type="evidence" value="ECO:0007669"/>
    <property type="project" value="UniProtKB-UniRule"/>
</dbReference>
<evidence type="ECO:0000256" key="6">
    <source>
        <dbReference type="ARBA" id="ARBA00023186"/>
    </source>
</evidence>
<dbReference type="PROSITE" id="PS00871">
    <property type="entry name" value="CLPAB_2"/>
    <property type="match status" value="1"/>
</dbReference>
<dbReference type="InterPro" id="IPR019489">
    <property type="entry name" value="Clp_ATPase_C"/>
</dbReference>
<dbReference type="InterPro" id="IPR003959">
    <property type="entry name" value="ATPase_AAA_core"/>
</dbReference>
<comment type="subunit">
    <text evidence="10">Homohexamer; The oligomerization is ATP-dependent.</text>
</comment>
<dbReference type="InterPro" id="IPR050130">
    <property type="entry name" value="ClpA_ClpB"/>
</dbReference>
<dbReference type="InterPro" id="IPR036628">
    <property type="entry name" value="Clp_N_dom_sf"/>
</dbReference>
<dbReference type="SUPFAM" id="SSF52540">
    <property type="entry name" value="P-loop containing nucleoside triphosphate hydrolases"/>
    <property type="match status" value="2"/>
</dbReference>
<dbReference type="InterPro" id="IPR003593">
    <property type="entry name" value="AAA+_ATPase"/>
</dbReference>
<dbReference type="SMART" id="SM01086">
    <property type="entry name" value="ClpB_D2-small"/>
    <property type="match status" value="1"/>
</dbReference>
<evidence type="ECO:0000313" key="12">
    <source>
        <dbReference type="EMBL" id="KKQ67292.1"/>
    </source>
</evidence>
<dbReference type="InterPro" id="IPR004176">
    <property type="entry name" value="Clp_R_N"/>
</dbReference>
<keyword evidence="5 10" id="KW-0175">Coiled coil</keyword>
<dbReference type="Gene3D" id="1.10.1780.10">
    <property type="entry name" value="Clp, N-terminal domain"/>
    <property type="match status" value="1"/>
</dbReference>
<dbReference type="InterPro" id="IPR017730">
    <property type="entry name" value="Chaperonin_ClpB"/>
</dbReference>
<proteinExistence type="inferred from homology"/>
<dbReference type="FunFam" id="3.40.50.300:FF:000120">
    <property type="entry name" value="ATP-dependent chaperone ClpB"/>
    <property type="match status" value="1"/>
</dbReference>
<evidence type="ECO:0000256" key="9">
    <source>
        <dbReference type="RuleBase" id="RU004432"/>
    </source>
</evidence>
<comment type="similarity">
    <text evidence="1 9">Belongs to the ClpA/ClpB family.</text>
</comment>
<evidence type="ECO:0000256" key="3">
    <source>
        <dbReference type="ARBA" id="ARBA00022741"/>
    </source>
</evidence>
<dbReference type="FunFam" id="1.10.8.60:FF:000017">
    <property type="entry name" value="ATP-dependent chaperone ClpB"/>
    <property type="match status" value="1"/>
</dbReference>
<dbReference type="GO" id="GO:0016887">
    <property type="term" value="F:ATP hydrolysis activity"/>
    <property type="evidence" value="ECO:0007669"/>
    <property type="project" value="InterPro"/>
</dbReference>
<comment type="function">
    <text evidence="10">Part of a stress-induced multi-chaperone system, it is involved in the recovery of the cell from heat-induced damage, in cooperation with DnaK, DnaJ and GrpE.</text>
</comment>
<dbReference type="GO" id="GO:0034605">
    <property type="term" value="P:cellular response to heat"/>
    <property type="evidence" value="ECO:0007669"/>
    <property type="project" value="TreeGrafter"/>
</dbReference>
<organism evidence="12 13">
    <name type="scientific">Candidatus Daviesbacteria bacterium GW2011_GWA2_38_24</name>
    <dbReference type="NCBI Taxonomy" id="1618422"/>
    <lineage>
        <taxon>Bacteria</taxon>
        <taxon>Candidatus Daviesiibacteriota</taxon>
    </lineage>
</organism>
<dbReference type="CDD" id="cd19499">
    <property type="entry name" value="RecA-like_ClpB_Hsp104-like"/>
    <property type="match status" value="1"/>
</dbReference>
<dbReference type="GO" id="GO:0005737">
    <property type="term" value="C:cytoplasm"/>
    <property type="evidence" value="ECO:0007669"/>
    <property type="project" value="UniProtKB-SubCell"/>
</dbReference>
<dbReference type="InterPro" id="IPR027417">
    <property type="entry name" value="P-loop_NTPase"/>
</dbReference>
<dbReference type="PANTHER" id="PTHR11638">
    <property type="entry name" value="ATP-DEPENDENT CLP PROTEASE"/>
    <property type="match status" value="1"/>
</dbReference>
<comment type="caution">
    <text evidence="12">The sequence shown here is derived from an EMBL/GenBank/DDBJ whole genome shotgun (WGS) entry which is preliminary data.</text>
</comment>
<sequence length="860" mass="96107">MAIPRNLTLKTQKAIQGSHDLASSNQNSELNPLHLLSSSLSLSDTVIEPLLKRLSVDINSLKNVVEQKIGSLPKLNGASSDQIYPSRELVKVLEKSADEARKMEDSYISVEHVLLSLIEIDSPAQKILIDANLDYRKIKEALELIRGPHKVTDETPEDKFQALEKYGIDLTAKAREGKLDPVIGRNEEIRRVMQVLSRRTKNNPVLIGEPGVGKTAIVEGLAQRIINGDVPDTLKNKKVVALDLGAMLAGAKFRGEFEDRLKAVLKEITTAGNVITFIDELHTVVGAGAAEGAIDASNMLKPMLARGELHTIGATTLKEYREHIEKDPALERRFQPILVEEPSVEDTIAILRGLKERYEVHHGVRITDPAIIASATLSHRYISGRFLPDKAVDLVDEAASSLKMQVESSPIELDQLHRRVTQLEIEKQALKNEKDEKSKQRLEELEKELSETREKMNTLQARWMEEKQVIGEVRSLNEKLDKLKHKLERSQRDGDLETAARIQYGEIPETAKKLQAVEKKLKEGSGGLLREEVTEEDIAKVVARWTGIPVTRLLQSETGKLANLEEELHKRVISQMHAVKAVANSIRRSRAGISDPNRPIGSFIFLGPTGVGKTELARALAENLFNDEANIVRVDMSEYMESHSVARLIGAPPGYVGFDEGGQLTEAVRRKPYSVILFDEIEKAHPDVFNILLQVLDDGRLTDGRGRTIDLRNTIIIMTSNLGSDALIGKDDSAWAKVKSEIMEIVKKTFRPEFLNRVDEVVIFNNLTENDLEKIVEIQLAKLQKRLTEKDIHLEISDPLKKFLIKEGFDPVYGARPLKRAIQDLLVDELALQIIEGKIKDGQKVKADFKASKVVLLTSR</sequence>
<dbReference type="FunFam" id="3.40.50.300:FF:000025">
    <property type="entry name" value="ATP-dependent Clp protease subunit"/>
    <property type="match status" value="1"/>
</dbReference>
<dbReference type="SMART" id="SM00382">
    <property type="entry name" value="AAA"/>
    <property type="match status" value="2"/>
</dbReference>
<reference evidence="12 13" key="1">
    <citation type="journal article" date="2015" name="Nature">
        <title>rRNA introns, odd ribosomes, and small enigmatic genomes across a large radiation of phyla.</title>
        <authorList>
            <person name="Brown C.T."/>
            <person name="Hug L.A."/>
            <person name="Thomas B.C."/>
            <person name="Sharon I."/>
            <person name="Castelle C.J."/>
            <person name="Singh A."/>
            <person name="Wilkins M.J."/>
            <person name="Williams K.H."/>
            <person name="Banfield J.F."/>
        </authorList>
    </citation>
    <scope>NUCLEOTIDE SEQUENCE [LARGE SCALE GENOMIC DNA]</scope>
</reference>
<evidence type="ECO:0000256" key="10">
    <source>
        <dbReference type="RuleBase" id="RU362034"/>
    </source>
</evidence>
<name>A0A0G0JKB7_9BACT</name>
<comment type="subunit">
    <text evidence="7">Homohexamer. The oligomerization is ATP-dependent.</text>
</comment>
<comment type="subcellular location">
    <subcellularLocation>
        <location evidence="10">Cytoplasm</location>
    </subcellularLocation>
</comment>
<dbReference type="Proteomes" id="UP000034235">
    <property type="component" value="Unassembled WGS sequence"/>
</dbReference>
<evidence type="ECO:0000313" key="13">
    <source>
        <dbReference type="Proteomes" id="UP000034235"/>
    </source>
</evidence>
<dbReference type="CDD" id="cd00009">
    <property type="entry name" value="AAA"/>
    <property type="match status" value="1"/>
</dbReference>
<dbReference type="PROSITE" id="PS00870">
    <property type="entry name" value="CLPAB_1"/>
    <property type="match status" value="1"/>
</dbReference>
<dbReference type="SUPFAM" id="SSF81923">
    <property type="entry name" value="Double Clp-N motif"/>
    <property type="match status" value="1"/>
</dbReference>
<dbReference type="AlphaFoldDB" id="A0A0G0JKB7"/>
<dbReference type="InterPro" id="IPR001270">
    <property type="entry name" value="ClpA/B"/>
</dbReference>
<dbReference type="Gene3D" id="3.40.50.300">
    <property type="entry name" value="P-loop containing nucleotide triphosphate hydrolases"/>
    <property type="match status" value="3"/>
</dbReference>
<evidence type="ECO:0000256" key="2">
    <source>
        <dbReference type="ARBA" id="ARBA00022737"/>
    </source>
</evidence>